<evidence type="ECO:0000313" key="2">
    <source>
        <dbReference type="EMBL" id="GAA3982419.1"/>
    </source>
</evidence>
<sequence>MGWGYGYKANTPIGLHGLFYLLHLVRIMRNYLRMHWALACAFLLVLILNCTTVYAQKLEKAPFYKAMASDNIDEINQELTNLADAGNNGYEGALLMKKASLAGKPKDKLSFFKAGRIKLETALQAEPENTDLHFLRLVIQEKAPKIVHYKADIEKDKELVVKNFKTLSPVVQRAIIDYSKTSKVLHTEDLN</sequence>
<gene>
    <name evidence="2" type="ORF">GCM10022210_37430</name>
</gene>
<reference evidence="3" key="1">
    <citation type="journal article" date="2019" name="Int. J. Syst. Evol. Microbiol.">
        <title>The Global Catalogue of Microorganisms (GCM) 10K type strain sequencing project: providing services to taxonomists for standard genome sequencing and annotation.</title>
        <authorList>
            <consortium name="The Broad Institute Genomics Platform"/>
            <consortium name="The Broad Institute Genome Sequencing Center for Infectious Disease"/>
            <person name="Wu L."/>
            <person name="Ma J."/>
        </authorList>
    </citation>
    <scope>NUCLEOTIDE SEQUENCE [LARGE SCALE GENOMIC DNA]</scope>
    <source>
        <strain evidence="3">JCM 16601</strain>
    </source>
</reference>
<keyword evidence="1" id="KW-0472">Membrane</keyword>
<evidence type="ECO:0008006" key="4">
    <source>
        <dbReference type="Google" id="ProtNLM"/>
    </source>
</evidence>
<protein>
    <recommendedName>
        <fullName evidence="4">DUF4142 domain-containing protein</fullName>
    </recommendedName>
</protein>
<name>A0ABP7QH30_9SPHI</name>
<dbReference type="Proteomes" id="UP001500742">
    <property type="component" value="Unassembled WGS sequence"/>
</dbReference>
<evidence type="ECO:0000313" key="3">
    <source>
        <dbReference type="Proteomes" id="UP001500742"/>
    </source>
</evidence>
<dbReference type="EMBL" id="BAAAZC010000026">
    <property type="protein sequence ID" value="GAA3982419.1"/>
    <property type="molecule type" value="Genomic_DNA"/>
</dbReference>
<comment type="caution">
    <text evidence="2">The sequence shown here is derived from an EMBL/GenBank/DDBJ whole genome shotgun (WGS) entry which is preliminary data.</text>
</comment>
<feature type="transmembrane region" description="Helical" evidence="1">
    <location>
        <begin position="34"/>
        <end position="55"/>
    </location>
</feature>
<accession>A0ABP7QH30</accession>
<evidence type="ECO:0000256" key="1">
    <source>
        <dbReference type="SAM" id="Phobius"/>
    </source>
</evidence>
<proteinExistence type="predicted"/>
<organism evidence="2 3">
    <name type="scientific">Mucilaginibacter dorajii</name>
    <dbReference type="NCBI Taxonomy" id="692994"/>
    <lineage>
        <taxon>Bacteria</taxon>
        <taxon>Pseudomonadati</taxon>
        <taxon>Bacteroidota</taxon>
        <taxon>Sphingobacteriia</taxon>
        <taxon>Sphingobacteriales</taxon>
        <taxon>Sphingobacteriaceae</taxon>
        <taxon>Mucilaginibacter</taxon>
    </lineage>
</organism>
<keyword evidence="3" id="KW-1185">Reference proteome</keyword>
<keyword evidence="1" id="KW-1133">Transmembrane helix</keyword>
<keyword evidence="1" id="KW-0812">Transmembrane</keyword>